<comment type="caution">
    <text evidence="3">The sequence shown here is derived from an EMBL/GenBank/DDBJ whole genome shotgun (WGS) entry which is preliminary data.</text>
</comment>
<evidence type="ECO:0000256" key="2">
    <source>
        <dbReference type="SAM" id="MobiDB-lite"/>
    </source>
</evidence>
<reference evidence="3 4" key="1">
    <citation type="journal article" date="2016" name="Nat. Commun.">
        <title>Extremotolerant tardigrade genome and improved radiotolerance of human cultured cells by tardigrade-unique protein.</title>
        <authorList>
            <person name="Hashimoto T."/>
            <person name="Horikawa D.D."/>
            <person name="Saito Y."/>
            <person name="Kuwahara H."/>
            <person name="Kozuka-Hata H."/>
            <person name="Shin-I T."/>
            <person name="Minakuchi Y."/>
            <person name="Ohishi K."/>
            <person name="Motoyama A."/>
            <person name="Aizu T."/>
            <person name="Enomoto A."/>
            <person name="Kondo K."/>
            <person name="Tanaka S."/>
            <person name="Hara Y."/>
            <person name="Koshikawa S."/>
            <person name="Sagara H."/>
            <person name="Miura T."/>
            <person name="Yokobori S."/>
            <person name="Miyagawa K."/>
            <person name="Suzuki Y."/>
            <person name="Kubo T."/>
            <person name="Oyama M."/>
            <person name="Kohara Y."/>
            <person name="Fujiyama A."/>
            <person name="Arakawa K."/>
            <person name="Katayama T."/>
            <person name="Toyoda A."/>
            <person name="Kunieda T."/>
        </authorList>
    </citation>
    <scope>NUCLEOTIDE SEQUENCE [LARGE SCALE GENOMIC DNA]</scope>
    <source>
        <strain evidence="3 4">YOKOZUNA-1</strain>
    </source>
</reference>
<evidence type="ECO:0000313" key="4">
    <source>
        <dbReference type="Proteomes" id="UP000186922"/>
    </source>
</evidence>
<comment type="similarity">
    <text evidence="1">Belongs to the sprouty family.</text>
</comment>
<feature type="compositionally biased region" description="Basic and acidic residues" evidence="2">
    <location>
        <begin position="51"/>
        <end position="71"/>
    </location>
</feature>
<dbReference type="GO" id="GO:0016020">
    <property type="term" value="C:membrane"/>
    <property type="evidence" value="ECO:0007669"/>
    <property type="project" value="InterPro"/>
</dbReference>
<dbReference type="PROSITE" id="PS51227">
    <property type="entry name" value="SPR"/>
    <property type="match status" value="1"/>
</dbReference>
<feature type="region of interest" description="Disordered" evidence="2">
    <location>
        <begin position="277"/>
        <end position="321"/>
    </location>
</feature>
<dbReference type="GO" id="GO:0048513">
    <property type="term" value="P:animal organ development"/>
    <property type="evidence" value="ECO:0007669"/>
    <property type="project" value="TreeGrafter"/>
</dbReference>
<keyword evidence="4" id="KW-1185">Reference proteome</keyword>
<dbReference type="GO" id="GO:0046580">
    <property type="term" value="P:negative regulation of Ras protein signal transduction"/>
    <property type="evidence" value="ECO:0007669"/>
    <property type="project" value="TreeGrafter"/>
</dbReference>
<dbReference type="OrthoDB" id="10038884at2759"/>
<dbReference type="PANTHER" id="PTHR12365">
    <property type="entry name" value="SPROUTY"/>
    <property type="match status" value="1"/>
</dbReference>
<accession>A0A1D1V826</accession>
<evidence type="ECO:0000313" key="3">
    <source>
        <dbReference type="EMBL" id="GAU97060.1"/>
    </source>
</evidence>
<dbReference type="STRING" id="947166.A0A1D1V826"/>
<dbReference type="InterPro" id="IPR007875">
    <property type="entry name" value="Sprouty"/>
</dbReference>
<feature type="compositionally biased region" description="Basic and acidic residues" evidence="2">
    <location>
        <begin position="17"/>
        <end position="27"/>
    </location>
</feature>
<dbReference type="AlphaFoldDB" id="A0A1D1V826"/>
<sequence>MHSRSNNQRPPLPVRLEQPRPHNDRYGNEYVDAPKLPLKTPSHNGGGWHGLLERPADCGQKSHDEHHDLSKARANQYVINDQPKLPPKESSSSSDPLRKKPPCAIHGHLKDPKELQKKWEEKVKEESTAVQKKEVKKEEVKTGENFQTIICPECGKCQCSACTTPRKLPSTWICGGSVKCSGDNVVEALSCLCGVKAFLYHCTNVENEATDDPCSCFGTSKCCQRWSWMTLFSLTCMPCLMCYWPLKGAEKLVEEAYGNYHLTGCRCSPRRDYVQSLTSSPSTSLDSSPVASNRPLKPRFPSPVLERRPGQAKRMTSVGKS</sequence>
<dbReference type="GO" id="GO:0005829">
    <property type="term" value="C:cytosol"/>
    <property type="evidence" value="ECO:0007669"/>
    <property type="project" value="TreeGrafter"/>
</dbReference>
<proteinExistence type="inferred from homology"/>
<organism evidence="3 4">
    <name type="scientific">Ramazzottius varieornatus</name>
    <name type="common">Water bear</name>
    <name type="synonym">Tardigrade</name>
    <dbReference type="NCBI Taxonomy" id="947166"/>
    <lineage>
        <taxon>Eukaryota</taxon>
        <taxon>Metazoa</taxon>
        <taxon>Ecdysozoa</taxon>
        <taxon>Tardigrada</taxon>
        <taxon>Eutardigrada</taxon>
        <taxon>Parachela</taxon>
        <taxon>Hypsibioidea</taxon>
        <taxon>Ramazzottiidae</taxon>
        <taxon>Ramazzottius</taxon>
    </lineage>
</organism>
<feature type="region of interest" description="Disordered" evidence="2">
    <location>
        <begin position="1"/>
        <end position="115"/>
    </location>
</feature>
<dbReference type="Proteomes" id="UP000186922">
    <property type="component" value="Unassembled WGS sequence"/>
</dbReference>
<name>A0A1D1V826_RAMVA</name>
<evidence type="ECO:0000256" key="1">
    <source>
        <dbReference type="ARBA" id="ARBA00010964"/>
    </source>
</evidence>
<dbReference type="PANTHER" id="PTHR12365:SF7">
    <property type="entry name" value="PROTEIN SPROUTY"/>
    <property type="match status" value="1"/>
</dbReference>
<feature type="compositionally biased region" description="Low complexity" evidence="2">
    <location>
        <begin position="277"/>
        <end position="289"/>
    </location>
</feature>
<dbReference type="Pfam" id="PF05210">
    <property type="entry name" value="Sprouty"/>
    <property type="match status" value="1"/>
</dbReference>
<gene>
    <name evidence="3" type="primary">RvY_08419-1</name>
    <name evidence="3" type="synonym">RvY_08419.1</name>
    <name evidence="3" type="ORF">RvY_08419</name>
</gene>
<dbReference type="GO" id="GO:0040037">
    <property type="term" value="P:negative regulation of fibroblast growth factor receptor signaling pathway"/>
    <property type="evidence" value="ECO:0007669"/>
    <property type="project" value="TreeGrafter"/>
</dbReference>
<dbReference type="EMBL" id="BDGG01000004">
    <property type="protein sequence ID" value="GAU97060.1"/>
    <property type="molecule type" value="Genomic_DNA"/>
</dbReference>
<dbReference type="InterPro" id="IPR051192">
    <property type="entry name" value="Sprouty_domain"/>
</dbReference>
<protein>
    <submittedName>
        <fullName evidence="3">Uncharacterized protein</fullName>
    </submittedName>
</protein>